<accession>A0A9P5T6G6</accession>
<feature type="domain" description="Bud22" evidence="3">
    <location>
        <begin position="165"/>
        <end position="377"/>
    </location>
</feature>
<organism evidence="4 5">
    <name type="scientific">Russula ochroleuca</name>
    <dbReference type="NCBI Taxonomy" id="152965"/>
    <lineage>
        <taxon>Eukaryota</taxon>
        <taxon>Fungi</taxon>
        <taxon>Dikarya</taxon>
        <taxon>Basidiomycota</taxon>
        <taxon>Agaricomycotina</taxon>
        <taxon>Agaricomycetes</taxon>
        <taxon>Russulales</taxon>
        <taxon>Russulaceae</taxon>
        <taxon>Russula</taxon>
    </lineage>
</organism>
<dbReference type="Pfam" id="PF09073">
    <property type="entry name" value="BUD22"/>
    <property type="match status" value="2"/>
</dbReference>
<feature type="domain" description="Bud22" evidence="3">
    <location>
        <begin position="31"/>
        <end position="160"/>
    </location>
</feature>
<evidence type="ECO:0000256" key="1">
    <source>
        <dbReference type="ARBA" id="ARBA00023054"/>
    </source>
</evidence>
<reference evidence="4" key="1">
    <citation type="submission" date="2019-10" db="EMBL/GenBank/DDBJ databases">
        <authorList>
            <consortium name="DOE Joint Genome Institute"/>
            <person name="Kuo A."/>
            <person name="Miyauchi S."/>
            <person name="Kiss E."/>
            <person name="Drula E."/>
            <person name="Kohler A."/>
            <person name="Sanchez-Garcia M."/>
            <person name="Andreopoulos B."/>
            <person name="Barry K.W."/>
            <person name="Bonito G."/>
            <person name="Buee M."/>
            <person name="Carver A."/>
            <person name="Chen C."/>
            <person name="Cichocki N."/>
            <person name="Clum A."/>
            <person name="Culley D."/>
            <person name="Crous P.W."/>
            <person name="Fauchery L."/>
            <person name="Girlanda M."/>
            <person name="Hayes R."/>
            <person name="Keri Z."/>
            <person name="LaButti K."/>
            <person name="Lipzen A."/>
            <person name="Lombard V."/>
            <person name="Magnuson J."/>
            <person name="Maillard F."/>
            <person name="Morin E."/>
            <person name="Murat C."/>
            <person name="Nolan M."/>
            <person name="Ohm R."/>
            <person name="Pangilinan J."/>
            <person name="Pereira M."/>
            <person name="Perotto S."/>
            <person name="Peter M."/>
            <person name="Riley R."/>
            <person name="Sitrit Y."/>
            <person name="Stielow B."/>
            <person name="Szollosi G."/>
            <person name="Zifcakova L."/>
            <person name="Stursova M."/>
            <person name="Spatafora J.W."/>
            <person name="Tedersoo L."/>
            <person name="Vaario L.-M."/>
            <person name="Yamada A."/>
            <person name="Yan M."/>
            <person name="Wang P."/>
            <person name="Xu J."/>
            <person name="Bruns T."/>
            <person name="Baldrian P."/>
            <person name="Vilgalys R."/>
            <person name="Henrissat B."/>
            <person name="Grigoriev I.V."/>
            <person name="Hibbett D."/>
            <person name="Nagy L.G."/>
            <person name="Martin F.M."/>
        </authorList>
    </citation>
    <scope>NUCLEOTIDE SEQUENCE</scope>
    <source>
        <strain evidence="4">Prilba</strain>
    </source>
</reference>
<name>A0A9P5T6G6_9AGAM</name>
<dbReference type="GO" id="GO:0030686">
    <property type="term" value="C:90S preribosome"/>
    <property type="evidence" value="ECO:0007669"/>
    <property type="project" value="TreeGrafter"/>
</dbReference>
<dbReference type="AlphaFoldDB" id="A0A9P5T6G6"/>
<evidence type="ECO:0000256" key="2">
    <source>
        <dbReference type="SAM" id="MobiDB-lite"/>
    </source>
</evidence>
<feature type="region of interest" description="Disordered" evidence="2">
    <location>
        <begin position="1"/>
        <end position="21"/>
    </location>
</feature>
<sequence length="378" mass="41330">MPSTDPSGIKRKRSSLSTEGDSTKITGKLFHGLKEVKKAAKKAKAFETRKIVKWLRASGASPREKRADKSVLDAELKALKTIDHERIGTLALKSKLKKDKLLSSHPSIQSALSNIFASDVAPAVGVIASKLESRLLSSKTLSKEVNTVILSLYSALKSSRDEGEGDDDESSRFHEPQILDPPAAANQRVAIEASEDNSSDSDDNSSGSTDSTRGSGSSQHDDASQTLGTESAFLPTLSNGFIPGGSDTDWSDGEARVADGVRKNRRGQRARRAIWEKKYGKGAKHLQKREGSGPTHDARTIRKHFKGPQTTPRSQFPDSSKRNSRAEKTDNVWAIHQRKSRAVDDRPLHPSWVAKMRTKEKSSAVIVPSQGKRIKFDD</sequence>
<proteinExistence type="predicted"/>
<feature type="compositionally biased region" description="Low complexity" evidence="2">
    <location>
        <begin position="204"/>
        <end position="218"/>
    </location>
</feature>
<feature type="compositionally biased region" description="Basic residues" evidence="2">
    <location>
        <begin position="263"/>
        <end position="272"/>
    </location>
</feature>
<feature type="region of interest" description="Disordered" evidence="2">
    <location>
        <begin position="159"/>
        <end position="332"/>
    </location>
</feature>
<dbReference type="InterPro" id="IPR037393">
    <property type="entry name" value="Bud22/SRFB1"/>
</dbReference>
<gene>
    <name evidence="4" type="ORF">DFH94DRAFT_81800</name>
</gene>
<feature type="compositionally biased region" description="Basic and acidic residues" evidence="2">
    <location>
        <begin position="288"/>
        <end position="300"/>
    </location>
</feature>
<dbReference type="PANTHER" id="PTHR23325">
    <property type="entry name" value="SERUM RESPONSE FACTOR-BINDING"/>
    <property type="match status" value="1"/>
</dbReference>
<feature type="compositionally biased region" description="Polar residues" evidence="2">
    <location>
        <begin position="308"/>
        <end position="318"/>
    </location>
</feature>
<evidence type="ECO:0000259" key="3">
    <source>
        <dbReference type="Pfam" id="PF09073"/>
    </source>
</evidence>
<feature type="compositionally biased region" description="Basic and acidic residues" evidence="2">
    <location>
        <begin position="319"/>
        <end position="330"/>
    </location>
</feature>
<dbReference type="GO" id="GO:0030490">
    <property type="term" value="P:maturation of SSU-rRNA"/>
    <property type="evidence" value="ECO:0007669"/>
    <property type="project" value="TreeGrafter"/>
</dbReference>
<protein>
    <submittedName>
        <fullName evidence="4">Bud-site selection protein</fullName>
    </submittedName>
</protein>
<dbReference type="OrthoDB" id="3364872at2759"/>
<dbReference type="PANTHER" id="PTHR23325:SF1">
    <property type="entry name" value="SERUM RESPONSE FACTOR-BINDING PROTEIN 1"/>
    <property type="match status" value="1"/>
</dbReference>
<comment type="caution">
    <text evidence="4">The sequence shown here is derived from an EMBL/GenBank/DDBJ whole genome shotgun (WGS) entry which is preliminary data.</text>
</comment>
<dbReference type="InterPro" id="IPR015158">
    <property type="entry name" value="Bud22_dom"/>
</dbReference>
<evidence type="ECO:0000313" key="4">
    <source>
        <dbReference type="EMBL" id="KAF8478128.1"/>
    </source>
</evidence>
<reference evidence="4" key="2">
    <citation type="journal article" date="2020" name="Nat. Commun.">
        <title>Large-scale genome sequencing of mycorrhizal fungi provides insights into the early evolution of symbiotic traits.</title>
        <authorList>
            <person name="Miyauchi S."/>
            <person name="Kiss E."/>
            <person name="Kuo A."/>
            <person name="Drula E."/>
            <person name="Kohler A."/>
            <person name="Sanchez-Garcia M."/>
            <person name="Morin E."/>
            <person name="Andreopoulos B."/>
            <person name="Barry K.W."/>
            <person name="Bonito G."/>
            <person name="Buee M."/>
            <person name="Carver A."/>
            <person name="Chen C."/>
            <person name="Cichocki N."/>
            <person name="Clum A."/>
            <person name="Culley D."/>
            <person name="Crous P.W."/>
            <person name="Fauchery L."/>
            <person name="Girlanda M."/>
            <person name="Hayes R.D."/>
            <person name="Keri Z."/>
            <person name="LaButti K."/>
            <person name="Lipzen A."/>
            <person name="Lombard V."/>
            <person name="Magnuson J."/>
            <person name="Maillard F."/>
            <person name="Murat C."/>
            <person name="Nolan M."/>
            <person name="Ohm R.A."/>
            <person name="Pangilinan J."/>
            <person name="Pereira M.F."/>
            <person name="Perotto S."/>
            <person name="Peter M."/>
            <person name="Pfister S."/>
            <person name="Riley R."/>
            <person name="Sitrit Y."/>
            <person name="Stielow J.B."/>
            <person name="Szollosi G."/>
            <person name="Zifcakova L."/>
            <person name="Stursova M."/>
            <person name="Spatafora J.W."/>
            <person name="Tedersoo L."/>
            <person name="Vaario L.M."/>
            <person name="Yamada A."/>
            <person name="Yan M."/>
            <person name="Wang P."/>
            <person name="Xu J."/>
            <person name="Bruns T."/>
            <person name="Baldrian P."/>
            <person name="Vilgalys R."/>
            <person name="Dunand C."/>
            <person name="Henrissat B."/>
            <person name="Grigoriev I.V."/>
            <person name="Hibbett D."/>
            <person name="Nagy L.G."/>
            <person name="Martin F.M."/>
        </authorList>
    </citation>
    <scope>NUCLEOTIDE SEQUENCE</scope>
    <source>
        <strain evidence="4">Prilba</strain>
    </source>
</reference>
<feature type="compositionally biased region" description="Acidic residues" evidence="2">
    <location>
        <begin position="193"/>
        <end position="203"/>
    </location>
</feature>
<dbReference type="GO" id="GO:0005634">
    <property type="term" value="C:nucleus"/>
    <property type="evidence" value="ECO:0007669"/>
    <property type="project" value="TreeGrafter"/>
</dbReference>
<evidence type="ECO:0000313" key="5">
    <source>
        <dbReference type="Proteomes" id="UP000759537"/>
    </source>
</evidence>
<feature type="compositionally biased region" description="Basic and acidic residues" evidence="2">
    <location>
        <begin position="253"/>
        <end position="262"/>
    </location>
</feature>
<dbReference type="EMBL" id="WHVB01000012">
    <property type="protein sequence ID" value="KAF8478128.1"/>
    <property type="molecule type" value="Genomic_DNA"/>
</dbReference>
<keyword evidence="1" id="KW-0175">Coiled coil</keyword>
<dbReference type="Proteomes" id="UP000759537">
    <property type="component" value="Unassembled WGS sequence"/>
</dbReference>
<keyword evidence="5" id="KW-1185">Reference proteome</keyword>